<keyword evidence="6" id="KW-0418">Kinase</keyword>
<evidence type="ECO:0000256" key="7">
    <source>
        <dbReference type="ARBA" id="ARBA00022840"/>
    </source>
</evidence>
<evidence type="ECO:0000256" key="5">
    <source>
        <dbReference type="ARBA" id="ARBA00022741"/>
    </source>
</evidence>
<evidence type="ECO:0000259" key="10">
    <source>
        <dbReference type="PROSITE" id="PS00794"/>
    </source>
</evidence>
<keyword evidence="12" id="KW-1185">Reference proteome</keyword>
<evidence type="ECO:0000256" key="2">
    <source>
        <dbReference type="ARBA" id="ARBA00005051"/>
    </source>
</evidence>
<evidence type="ECO:0000256" key="8">
    <source>
        <dbReference type="ARBA" id="ARBA00022909"/>
    </source>
</evidence>
<dbReference type="PROSITE" id="PS00794">
    <property type="entry name" value="HPPK"/>
    <property type="match status" value="1"/>
</dbReference>
<dbReference type="PANTHER" id="PTHR43071">
    <property type="entry name" value="2-AMINO-4-HYDROXY-6-HYDROXYMETHYLDIHYDROPTERIDINE PYROPHOSPHOKINASE"/>
    <property type="match status" value="1"/>
</dbReference>
<evidence type="ECO:0000313" key="12">
    <source>
        <dbReference type="Proteomes" id="UP001206895"/>
    </source>
</evidence>
<sequence>MSRAVLSIGSNMGDRLDLLWSVREHFADRLVAASAVYATPPWGPVAQDDFDNAVLVVDDDSCGPMDWLNEGFGLEAAAARTRQQRWGPRTLDVDVVSVSVDGRVEVSDDPVLTLPHPRARERAFVLIPWLDADPDAQLWTPEGSRPVADLVVALDESDRAGVRRQDIPRWDAAQGDRPPGDGPQQNTKASPR</sequence>
<dbReference type="RefSeq" id="WP_253661614.1">
    <property type="nucleotide sequence ID" value="NZ_BAAAJQ010000001.1"/>
</dbReference>
<protein>
    <recommendedName>
        <fullName evidence="3">2-amino-4-hydroxy-6-hydroxymethyldihydropteridine diphosphokinase</fullName>
        <ecNumber evidence="3">2.7.6.3</ecNumber>
    </recommendedName>
</protein>
<keyword evidence="8" id="KW-0289">Folate biosynthesis</keyword>
<proteinExistence type="predicted"/>
<name>A0ABT1HEH0_9NOCA</name>
<keyword evidence="4" id="KW-0808">Transferase</keyword>
<evidence type="ECO:0000313" key="11">
    <source>
        <dbReference type="EMBL" id="MCP2176647.1"/>
    </source>
</evidence>
<comment type="caution">
    <text evidence="11">The sequence shown here is derived from an EMBL/GenBank/DDBJ whole genome shotgun (WGS) entry which is preliminary data.</text>
</comment>
<evidence type="ECO:0000256" key="6">
    <source>
        <dbReference type="ARBA" id="ARBA00022777"/>
    </source>
</evidence>
<dbReference type="InterPro" id="IPR000550">
    <property type="entry name" value="Hppk"/>
</dbReference>
<dbReference type="Pfam" id="PF01288">
    <property type="entry name" value="HPPK"/>
    <property type="match status" value="1"/>
</dbReference>
<evidence type="ECO:0000256" key="1">
    <source>
        <dbReference type="ARBA" id="ARBA00000198"/>
    </source>
</evidence>
<feature type="compositionally biased region" description="Polar residues" evidence="9">
    <location>
        <begin position="183"/>
        <end position="192"/>
    </location>
</feature>
<evidence type="ECO:0000256" key="4">
    <source>
        <dbReference type="ARBA" id="ARBA00022679"/>
    </source>
</evidence>
<keyword evidence="7" id="KW-0067">ATP-binding</keyword>
<comment type="catalytic activity">
    <reaction evidence="1">
        <text>6-hydroxymethyl-7,8-dihydropterin + ATP = (7,8-dihydropterin-6-yl)methyl diphosphate + AMP + H(+)</text>
        <dbReference type="Rhea" id="RHEA:11412"/>
        <dbReference type="ChEBI" id="CHEBI:15378"/>
        <dbReference type="ChEBI" id="CHEBI:30616"/>
        <dbReference type="ChEBI" id="CHEBI:44841"/>
        <dbReference type="ChEBI" id="CHEBI:72950"/>
        <dbReference type="ChEBI" id="CHEBI:456215"/>
        <dbReference type="EC" id="2.7.6.3"/>
    </reaction>
</comment>
<feature type="region of interest" description="Disordered" evidence="9">
    <location>
        <begin position="162"/>
        <end position="192"/>
    </location>
</feature>
<evidence type="ECO:0000256" key="9">
    <source>
        <dbReference type="SAM" id="MobiDB-lite"/>
    </source>
</evidence>
<dbReference type="EC" id="2.7.6.3" evidence="3"/>
<dbReference type="EMBL" id="JAMTCJ010000002">
    <property type="protein sequence ID" value="MCP2176647.1"/>
    <property type="molecule type" value="Genomic_DNA"/>
</dbReference>
<dbReference type="NCBIfam" id="TIGR01498">
    <property type="entry name" value="folK"/>
    <property type="match status" value="1"/>
</dbReference>
<dbReference type="PANTHER" id="PTHR43071:SF1">
    <property type="entry name" value="2-AMINO-4-HYDROXY-6-HYDROXYMETHYLDIHYDROPTERIDINE PYROPHOSPHOKINASE"/>
    <property type="match status" value="1"/>
</dbReference>
<reference evidence="11 12" key="1">
    <citation type="submission" date="2022-06" db="EMBL/GenBank/DDBJ databases">
        <title>Genomic Encyclopedia of Archaeal and Bacterial Type Strains, Phase II (KMG-II): from individual species to whole genera.</title>
        <authorList>
            <person name="Goeker M."/>
        </authorList>
    </citation>
    <scope>NUCLEOTIDE SEQUENCE [LARGE SCALE GENOMIC DNA]</scope>
    <source>
        <strain evidence="11 12">DSM 44693</strain>
    </source>
</reference>
<dbReference type="SUPFAM" id="SSF55083">
    <property type="entry name" value="6-hydroxymethyl-7,8-dihydropterin pyrophosphokinase, HPPK"/>
    <property type="match status" value="1"/>
</dbReference>
<comment type="pathway">
    <text evidence="2">Cofactor biosynthesis; tetrahydrofolate biosynthesis; 2-amino-4-hydroxy-6-hydroxymethyl-7,8-dihydropteridine diphosphate from 7,8-dihydroneopterin triphosphate: step 4/4.</text>
</comment>
<dbReference type="CDD" id="cd00483">
    <property type="entry name" value="HPPK"/>
    <property type="match status" value="1"/>
</dbReference>
<dbReference type="InterPro" id="IPR035907">
    <property type="entry name" value="Hppk_sf"/>
</dbReference>
<evidence type="ECO:0000256" key="3">
    <source>
        <dbReference type="ARBA" id="ARBA00013253"/>
    </source>
</evidence>
<gene>
    <name evidence="11" type="ORF">LX13_002466</name>
</gene>
<dbReference type="Gene3D" id="3.30.70.560">
    <property type="entry name" value="7,8-Dihydro-6-hydroxymethylpterin-pyrophosphokinase HPPK"/>
    <property type="match status" value="1"/>
</dbReference>
<organism evidence="11 12">
    <name type="scientific">Williamsia maris</name>
    <dbReference type="NCBI Taxonomy" id="72806"/>
    <lineage>
        <taxon>Bacteria</taxon>
        <taxon>Bacillati</taxon>
        <taxon>Actinomycetota</taxon>
        <taxon>Actinomycetes</taxon>
        <taxon>Mycobacteriales</taxon>
        <taxon>Nocardiaceae</taxon>
        <taxon>Williamsia</taxon>
    </lineage>
</organism>
<feature type="domain" description="7,8-dihydro-6-hydroxymethylpterin-pyrophosphokinase" evidence="10">
    <location>
        <begin position="85"/>
        <end position="96"/>
    </location>
</feature>
<keyword evidence="5" id="KW-0547">Nucleotide-binding</keyword>
<accession>A0ABT1HEH0</accession>
<dbReference type="Proteomes" id="UP001206895">
    <property type="component" value="Unassembled WGS sequence"/>
</dbReference>